<name>H6NPL8_9BACL</name>
<keyword evidence="2" id="KW-1185">Reference proteome</keyword>
<dbReference type="InterPro" id="IPR029062">
    <property type="entry name" value="Class_I_gatase-like"/>
</dbReference>
<reference evidence="1 2" key="1">
    <citation type="journal article" date="2012" name="J. Bacteriol.">
        <title>Complete Genome Sequence of Paenibacillus mucilaginosus 3016, a Bacterium Functional as Microbial Fertilizer.</title>
        <authorList>
            <person name="Ma M."/>
            <person name="Wang Z."/>
            <person name="Li L."/>
            <person name="Jiang X."/>
            <person name="Guan D."/>
            <person name="Cao F."/>
            <person name="Chen H."/>
            <person name="Wang X."/>
            <person name="Shen D."/>
            <person name="Du B."/>
            <person name="Li J."/>
        </authorList>
    </citation>
    <scope>NUCLEOTIDE SEQUENCE [LARGE SCALE GENOMIC DNA]</scope>
    <source>
        <strain evidence="1 2">3016</strain>
    </source>
</reference>
<dbReference type="InterPro" id="IPR018695">
    <property type="entry name" value="DUF2194"/>
</dbReference>
<dbReference type="STRING" id="1116391.PM3016_5973"/>
<dbReference type="HOGENOM" id="CLU_031111_0_0_9"/>
<gene>
    <name evidence="1" type="ORF">PM3016_5973</name>
</gene>
<dbReference type="KEGG" id="pmq:PM3016_5973"/>
<evidence type="ECO:0000313" key="1">
    <source>
        <dbReference type="EMBL" id="AFC32630.1"/>
    </source>
</evidence>
<sequence length="618" mass="68237">MFRKQVILSCVIASVLLLGGLLQLSRSLQWNPFPADSSYAETEFPLGSSDPAPGGEGSPLRLMIYSDPSDAEGLRVKGNLAEALELAKLAWDEIAAEDIAALPPDPWQVLVLTGQKNEAIDPVLLKRYVENGGRLAVMTRFYAPALNELFGMAQNRGFLQGAVQGMTMVKPLFPGYPDLPSTNNMFSNSMLDVTLLPASRVYLTAGGVPLLWTHGYGSGRVVYWNSTTGVQKTGRGLLVHSLGLAAESMVTAQAGIRTLEIDDFPSPAPQATNPLVRQEYGLSTLEFYERIWWADMARFAGKYGWKYTGLMIGNYQNRTTPPLPPLTGEGPSQTIRFFGPRLLKLGGELGLHGYNHQSLVTPDEPLPPSLNYVPWPDRGAMAEGLTRLAELAHSYFPDHDLRTYVPPSNVMGREGKEAIEAAVPSVNIIASLYFAGSEEAGPLEQEFGPDPDNARFYDYPRISSGYWLDEEEQFFQTDAIANFGLVNHFVHPDDVLDAKRSQGRGWSFLSSKFEEWMAHLTGSYPYLQPLTVRDSVKKLILYQNSRIETRYTADRITIRAQEAPLPSVYTLRLPVGKQPELPAEQGTVISWEPASGLWRIEAVQPALEITLKDGEDAP</sequence>
<proteinExistence type="predicted"/>
<protein>
    <recommendedName>
        <fullName evidence="3">DUF2194 domain-containing protein</fullName>
    </recommendedName>
</protein>
<dbReference type="AlphaFoldDB" id="H6NPL8"/>
<evidence type="ECO:0008006" key="3">
    <source>
        <dbReference type="Google" id="ProtNLM"/>
    </source>
</evidence>
<dbReference type="Proteomes" id="UP000007523">
    <property type="component" value="Chromosome"/>
</dbReference>
<dbReference type="Pfam" id="PF09960">
    <property type="entry name" value="DUF2194"/>
    <property type="match status" value="1"/>
</dbReference>
<dbReference type="Gene3D" id="3.40.50.880">
    <property type="match status" value="1"/>
</dbReference>
<dbReference type="EMBL" id="CP003235">
    <property type="protein sequence ID" value="AFC32630.1"/>
    <property type="molecule type" value="Genomic_DNA"/>
</dbReference>
<dbReference type="SUPFAM" id="SSF52317">
    <property type="entry name" value="Class I glutamine amidotransferase-like"/>
    <property type="match status" value="1"/>
</dbReference>
<organism evidence="1 2">
    <name type="scientific">Paenibacillus mucilaginosus 3016</name>
    <dbReference type="NCBI Taxonomy" id="1116391"/>
    <lineage>
        <taxon>Bacteria</taxon>
        <taxon>Bacillati</taxon>
        <taxon>Bacillota</taxon>
        <taxon>Bacilli</taxon>
        <taxon>Bacillales</taxon>
        <taxon>Paenibacillaceae</taxon>
        <taxon>Paenibacillus</taxon>
    </lineage>
</organism>
<evidence type="ECO:0000313" key="2">
    <source>
        <dbReference type="Proteomes" id="UP000007523"/>
    </source>
</evidence>
<dbReference type="RefSeq" id="WP_014371918.1">
    <property type="nucleotide sequence ID" value="NC_016935.1"/>
</dbReference>
<accession>H6NPL8</accession>
<dbReference type="CDD" id="cd10924">
    <property type="entry name" value="CE4_COG4878"/>
    <property type="match status" value="1"/>
</dbReference>